<accession>A0A151Y113</accession>
<dbReference type="EMBL" id="LUAW01000023">
    <property type="protein sequence ID" value="KYQ71726.1"/>
    <property type="molecule type" value="Genomic_DNA"/>
</dbReference>
<keyword evidence="1" id="KW-0812">Transmembrane</keyword>
<evidence type="ECO:0000313" key="2">
    <source>
        <dbReference type="EMBL" id="KYQ71726.1"/>
    </source>
</evidence>
<name>A0A151Y113_9GAMM</name>
<reference evidence="2 3" key="1">
    <citation type="submission" date="2016-03" db="EMBL/GenBank/DDBJ databases">
        <title>Acinetobacter genomospecies 28 strain ANC 4149.</title>
        <authorList>
            <person name="Radolfova-Krizova L."/>
            <person name="Nemec A."/>
        </authorList>
    </citation>
    <scope>NUCLEOTIDE SEQUENCE [LARGE SCALE GENOMIC DNA]</scope>
    <source>
        <strain evidence="2 3">ANC 4149</strain>
    </source>
</reference>
<feature type="transmembrane region" description="Helical" evidence="1">
    <location>
        <begin position="36"/>
        <end position="55"/>
    </location>
</feature>
<protein>
    <submittedName>
        <fullName evidence="2">Uncharacterized protein</fullName>
    </submittedName>
</protein>
<keyword evidence="1" id="KW-0472">Membrane</keyword>
<evidence type="ECO:0000256" key="1">
    <source>
        <dbReference type="SAM" id="Phobius"/>
    </source>
</evidence>
<evidence type="ECO:0000313" key="3">
    <source>
        <dbReference type="Proteomes" id="UP000076276"/>
    </source>
</evidence>
<proteinExistence type="predicted"/>
<keyword evidence="1" id="KW-1133">Transmembrane helix</keyword>
<sequence length="105" mass="11709">MRIFLLVLQFACVAFALFLCYQIAIALTSPSYDLMEVVADAGTILICIDLAAFLFSSKKLDGISFEDYAKQLEQPPTKLVYVTRKLGHLGIMLILVSWIVPIIHS</sequence>
<dbReference type="AlphaFoldDB" id="A0A151Y113"/>
<organism evidence="2 3">
    <name type="scientific">Acinetobacter pragensis</name>
    <dbReference type="NCBI Taxonomy" id="1806892"/>
    <lineage>
        <taxon>Bacteria</taxon>
        <taxon>Pseudomonadati</taxon>
        <taxon>Pseudomonadota</taxon>
        <taxon>Gammaproteobacteria</taxon>
        <taxon>Moraxellales</taxon>
        <taxon>Moraxellaceae</taxon>
        <taxon>Acinetobacter</taxon>
    </lineage>
</organism>
<dbReference type="OrthoDB" id="6707509at2"/>
<gene>
    <name evidence="2" type="ORF">AZH43_02435</name>
</gene>
<dbReference type="RefSeq" id="WP_067669605.1">
    <property type="nucleotide sequence ID" value="NZ_CBCSIK010000003.1"/>
</dbReference>
<dbReference type="Proteomes" id="UP000076276">
    <property type="component" value="Unassembled WGS sequence"/>
</dbReference>
<keyword evidence="3" id="KW-1185">Reference proteome</keyword>
<comment type="caution">
    <text evidence="2">The sequence shown here is derived from an EMBL/GenBank/DDBJ whole genome shotgun (WGS) entry which is preliminary data.</text>
</comment>
<feature type="transmembrane region" description="Helical" evidence="1">
    <location>
        <begin position="86"/>
        <end position="104"/>
    </location>
</feature>